<keyword evidence="10" id="KW-1185">Reference proteome</keyword>
<reference evidence="9 10" key="1">
    <citation type="submission" date="2019-03" db="EMBL/GenBank/DDBJ databases">
        <title>Genomic Encyclopedia of Type Strains, Phase IV (KMG-IV): sequencing the most valuable type-strain genomes for metagenomic binning, comparative biology and taxonomic classification.</title>
        <authorList>
            <person name="Goeker M."/>
        </authorList>
    </citation>
    <scope>NUCLEOTIDE SEQUENCE [LARGE SCALE GENOMIC DNA]</scope>
    <source>
        <strain evidence="9 10">DSM 19580</strain>
    </source>
</reference>
<proteinExistence type="inferred from homology"/>
<comment type="similarity">
    <text evidence="5">Belongs to the methyl-accepting chemotaxis (MCP) protein family.</text>
</comment>
<keyword evidence="4 6" id="KW-0807">Transducer</keyword>
<dbReference type="SUPFAM" id="SSF58104">
    <property type="entry name" value="Methyl-accepting chemotaxis protein (MCP) signaling domain"/>
    <property type="match status" value="1"/>
</dbReference>
<dbReference type="GO" id="GO:0007165">
    <property type="term" value="P:signal transduction"/>
    <property type="evidence" value="ECO:0007669"/>
    <property type="project" value="UniProtKB-KW"/>
</dbReference>
<dbReference type="PANTHER" id="PTHR43531:SF14">
    <property type="entry name" value="METHYL-ACCEPTING CHEMOTAXIS PROTEIN I-RELATED"/>
    <property type="match status" value="1"/>
</dbReference>
<keyword evidence="7" id="KW-0472">Membrane</keyword>
<accession>A0A4R3YVI4</accession>
<keyword evidence="7" id="KW-1133">Transmembrane helix</keyword>
<feature type="transmembrane region" description="Helical" evidence="7">
    <location>
        <begin position="186"/>
        <end position="209"/>
    </location>
</feature>
<evidence type="ECO:0000313" key="9">
    <source>
        <dbReference type="EMBL" id="TCV95233.1"/>
    </source>
</evidence>
<dbReference type="Pfam" id="PF00015">
    <property type="entry name" value="MCPsignal"/>
    <property type="match status" value="1"/>
</dbReference>
<dbReference type="GO" id="GO:0006935">
    <property type="term" value="P:chemotaxis"/>
    <property type="evidence" value="ECO:0007669"/>
    <property type="project" value="UniProtKB-KW"/>
</dbReference>
<sequence length="514" mass="54813">MKISTRLTAGYLFFILLFIISSAVNFTSLNRSRHDMNEIVSLRLKKVELANESGTALRNMLVQIRNMALFSDEKAIENEWQRFQQSKAVYFQHREALGVMIDAQNNEDETKLLTIVKEHENTALSLIENAANKGRHRQLDGLADYLTMIVRPPQQILIGSLNELTAIQATQANISAAKNNASGLRIMTLSALLSLIFIVLGVIVCFFNIRQLMRQLGGEPGVAQALATAIASGDLSSPVILRQNDDSSLLVSLDGMQTNLRSLVAKIKDSAVCVAQAAEEIAQGNTELSSRTEQQAASLQQTAASIEQISATVTSNAAGAQHTAGAAREAAALARGGEENVRRMSTSMNEISVSAGEIRDIIGVIEGIAFQTNILALNAAIEAAGAGERGRGFAVVAAEVRTLAQRSDTAAKEIKALIEQAVEQVGNGVVVADGTGQSIIKIASLVGELAQAMDGISIASAEQMMGISQVSVAVNQMDSVTQNNAAMVQESSSASLALSQQVRALKSMVETFKM</sequence>
<dbReference type="AlphaFoldDB" id="A0A4R3YVI4"/>
<evidence type="ECO:0000256" key="3">
    <source>
        <dbReference type="ARBA" id="ARBA00022500"/>
    </source>
</evidence>
<dbReference type="GO" id="GO:0005886">
    <property type="term" value="C:plasma membrane"/>
    <property type="evidence" value="ECO:0007669"/>
    <property type="project" value="TreeGrafter"/>
</dbReference>
<evidence type="ECO:0000256" key="7">
    <source>
        <dbReference type="SAM" id="Phobius"/>
    </source>
</evidence>
<evidence type="ECO:0000256" key="4">
    <source>
        <dbReference type="ARBA" id="ARBA00023224"/>
    </source>
</evidence>
<organism evidence="9 10">
    <name type="scientific">Biostraticola tofi</name>
    <dbReference type="NCBI Taxonomy" id="466109"/>
    <lineage>
        <taxon>Bacteria</taxon>
        <taxon>Pseudomonadati</taxon>
        <taxon>Pseudomonadota</taxon>
        <taxon>Gammaproteobacteria</taxon>
        <taxon>Enterobacterales</taxon>
        <taxon>Bruguierivoracaceae</taxon>
        <taxon>Biostraticola</taxon>
    </lineage>
</organism>
<dbReference type="PROSITE" id="PS50111">
    <property type="entry name" value="CHEMOTAXIS_TRANSDUC_2"/>
    <property type="match status" value="1"/>
</dbReference>
<evidence type="ECO:0000313" key="10">
    <source>
        <dbReference type="Proteomes" id="UP000295719"/>
    </source>
</evidence>
<dbReference type="InterPro" id="IPR004090">
    <property type="entry name" value="Chemotax_Me-accpt_rcpt"/>
</dbReference>
<dbReference type="Gene3D" id="1.10.287.950">
    <property type="entry name" value="Methyl-accepting chemotaxis protein"/>
    <property type="match status" value="1"/>
</dbReference>
<evidence type="ECO:0000259" key="8">
    <source>
        <dbReference type="PROSITE" id="PS50111"/>
    </source>
</evidence>
<dbReference type="InterPro" id="IPR051310">
    <property type="entry name" value="MCP_chemotaxis"/>
</dbReference>
<dbReference type="InterPro" id="IPR024478">
    <property type="entry name" value="HlyB_4HB_MCP"/>
</dbReference>
<comment type="caution">
    <text evidence="9">The sequence shown here is derived from an EMBL/GenBank/DDBJ whole genome shotgun (WGS) entry which is preliminary data.</text>
</comment>
<evidence type="ECO:0000256" key="5">
    <source>
        <dbReference type="ARBA" id="ARBA00029447"/>
    </source>
</evidence>
<evidence type="ECO:0000256" key="6">
    <source>
        <dbReference type="PROSITE-ProRule" id="PRU00284"/>
    </source>
</evidence>
<keyword evidence="2" id="KW-0488">Methylation</keyword>
<dbReference type="RefSeq" id="WP_131865917.1">
    <property type="nucleotide sequence ID" value="NZ_SMCR01000006.1"/>
</dbReference>
<dbReference type="Proteomes" id="UP000295719">
    <property type="component" value="Unassembled WGS sequence"/>
</dbReference>
<gene>
    <name evidence="9" type="ORF">EDC52_106164</name>
</gene>
<feature type="domain" description="Methyl-accepting transducer" evidence="8">
    <location>
        <begin position="270"/>
        <end position="499"/>
    </location>
</feature>
<keyword evidence="7" id="KW-0812">Transmembrane</keyword>
<keyword evidence="3" id="KW-0145">Chemotaxis</keyword>
<dbReference type="SMART" id="SM00283">
    <property type="entry name" value="MA"/>
    <property type="match status" value="1"/>
</dbReference>
<dbReference type="InterPro" id="IPR004089">
    <property type="entry name" value="MCPsignal_dom"/>
</dbReference>
<name>A0A4R3YVI4_9GAMM</name>
<evidence type="ECO:0000256" key="2">
    <source>
        <dbReference type="ARBA" id="ARBA00022481"/>
    </source>
</evidence>
<dbReference type="Pfam" id="PF12729">
    <property type="entry name" value="4HB_MCP_1"/>
    <property type="match status" value="1"/>
</dbReference>
<dbReference type="GO" id="GO:0004888">
    <property type="term" value="F:transmembrane signaling receptor activity"/>
    <property type="evidence" value="ECO:0007669"/>
    <property type="project" value="InterPro"/>
</dbReference>
<evidence type="ECO:0000256" key="1">
    <source>
        <dbReference type="ARBA" id="ARBA00004370"/>
    </source>
</evidence>
<dbReference type="FunFam" id="1.10.287.950:FF:000001">
    <property type="entry name" value="Methyl-accepting chemotaxis sensory transducer"/>
    <property type="match status" value="1"/>
</dbReference>
<dbReference type="PRINTS" id="PR00260">
    <property type="entry name" value="CHEMTRNSDUCR"/>
</dbReference>
<protein>
    <submittedName>
        <fullName evidence="9">Methyl-accepting chemotaxis protein</fullName>
    </submittedName>
</protein>
<dbReference type="PANTHER" id="PTHR43531">
    <property type="entry name" value="PROTEIN ICFG"/>
    <property type="match status" value="1"/>
</dbReference>
<dbReference type="OrthoDB" id="2489132at2"/>
<dbReference type="EMBL" id="SMCR01000006">
    <property type="protein sequence ID" value="TCV95233.1"/>
    <property type="molecule type" value="Genomic_DNA"/>
</dbReference>
<comment type="subcellular location">
    <subcellularLocation>
        <location evidence="1">Membrane</location>
    </subcellularLocation>
</comment>